<keyword evidence="1" id="KW-1133">Transmembrane helix</keyword>
<evidence type="ECO:0000313" key="2">
    <source>
        <dbReference type="EMBL" id="UNY98297.1"/>
    </source>
</evidence>
<name>A0ABY3YKX0_9FLAO</name>
<dbReference type="InterPro" id="IPR025060">
    <property type="entry name" value="DUF3999"/>
</dbReference>
<evidence type="ECO:0000313" key="3">
    <source>
        <dbReference type="Proteomes" id="UP000829476"/>
    </source>
</evidence>
<keyword evidence="3" id="KW-1185">Reference proteome</keyword>
<gene>
    <name evidence="2" type="ORF">MQE36_14540</name>
</gene>
<keyword evidence="1" id="KW-0472">Membrane</keyword>
<sequence>MKHLISISFGLIFIAASSFSYGQMSAYNYKRELKGITEQWHKVVLPEELFGKTSQHLKDIRIFGLTESNDTIEVPYILSIATEKTSSKDVTFKMFNTSHNEKGYYFTFEIPTKESINQIKLDFKQKNFDWQITLEGSQDQNEWFTVVDNYRILSIKNNQTKFQFTKLTFPLSKYRFYRIHIDSKEKPELRAASITQNDITDGTFVKYSVKKFNIKENRQTKQTEIDVKLELPVRISHIKIDVPSTFDYYRPVTIKYLTDSLKTEQGWKYNFGTLTTGIINSMEKNEFQFKSTTIHKLKIYIDNHDNQPLTIDKIKVKGYKHELIARFTKRASYFLTYGNTKASRASYDIEHFTDRIPETMTVLNPEAEIIIEKEETSVTDPLFKNKTWLWIIMTMIVLLLGWFSLKMIRKG</sequence>
<feature type="transmembrane region" description="Helical" evidence="1">
    <location>
        <begin position="387"/>
        <end position="405"/>
    </location>
</feature>
<dbReference type="Proteomes" id="UP000829476">
    <property type="component" value="Chromosome"/>
</dbReference>
<accession>A0ABY3YKX0</accession>
<evidence type="ECO:0000256" key="1">
    <source>
        <dbReference type="SAM" id="Phobius"/>
    </source>
</evidence>
<reference evidence="2 3" key="1">
    <citation type="journal article" date="2018" name="Int. J. Syst. Evol. Microbiol.">
        <title>Zhouia spongiae sp. nov., isolated from a marine sponge.</title>
        <authorList>
            <person name="Zhuang L."/>
            <person name="Lin B."/>
            <person name="Qin F."/>
            <person name="Luo L."/>
        </authorList>
    </citation>
    <scope>NUCLEOTIDE SEQUENCE [LARGE SCALE GENOMIC DNA]</scope>
    <source>
        <strain evidence="2 3">HN-Y44</strain>
    </source>
</reference>
<organism evidence="2 3">
    <name type="scientific">Zhouia spongiae</name>
    <dbReference type="NCBI Taxonomy" id="2202721"/>
    <lineage>
        <taxon>Bacteria</taxon>
        <taxon>Pseudomonadati</taxon>
        <taxon>Bacteroidota</taxon>
        <taxon>Flavobacteriia</taxon>
        <taxon>Flavobacteriales</taxon>
        <taxon>Flavobacteriaceae</taxon>
        <taxon>Zhouia</taxon>
    </lineage>
</organism>
<dbReference type="RefSeq" id="WP_242936704.1">
    <property type="nucleotide sequence ID" value="NZ_CP094326.1"/>
</dbReference>
<protein>
    <submittedName>
        <fullName evidence="2">DUF3999 family protein</fullName>
    </submittedName>
</protein>
<dbReference type="Gene3D" id="2.60.120.260">
    <property type="entry name" value="Galactose-binding domain-like"/>
    <property type="match status" value="1"/>
</dbReference>
<dbReference type="EMBL" id="CP094326">
    <property type="protein sequence ID" value="UNY98297.1"/>
    <property type="molecule type" value="Genomic_DNA"/>
</dbReference>
<dbReference type="Pfam" id="PF13163">
    <property type="entry name" value="DUF3999"/>
    <property type="match status" value="1"/>
</dbReference>
<keyword evidence="1" id="KW-0812">Transmembrane</keyword>
<proteinExistence type="predicted"/>